<reference evidence="1 2" key="1">
    <citation type="submission" date="2019-02" db="EMBL/GenBank/DDBJ databases">
        <title>Deep-cultivation of Planctomycetes and their phenomic and genomic characterization uncovers novel biology.</title>
        <authorList>
            <person name="Wiegand S."/>
            <person name="Jogler M."/>
            <person name="Boedeker C."/>
            <person name="Pinto D."/>
            <person name="Vollmers J."/>
            <person name="Rivas-Marin E."/>
            <person name="Kohn T."/>
            <person name="Peeters S.H."/>
            <person name="Heuer A."/>
            <person name="Rast P."/>
            <person name="Oberbeckmann S."/>
            <person name="Bunk B."/>
            <person name="Jeske O."/>
            <person name="Meyerdierks A."/>
            <person name="Storesund J.E."/>
            <person name="Kallscheuer N."/>
            <person name="Luecker S."/>
            <person name="Lage O.M."/>
            <person name="Pohl T."/>
            <person name="Merkel B.J."/>
            <person name="Hornburger P."/>
            <person name="Mueller R.-W."/>
            <person name="Bruemmer F."/>
            <person name="Labrenz M."/>
            <person name="Spormann A.M."/>
            <person name="Op den Camp H."/>
            <person name="Overmann J."/>
            <person name="Amann R."/>
            <person name="Jetten M.S.M."/>
            <person name="Mascher T."/>
            <person name="Medema M.H."/>
            <person name="Devos D.P."/>
            <person name="Kaster A.-K."/>
            <person name="Ovreas L."/>
            <person name="Rohde M."/>
            <person name="Galperin M.Y."/>
            <person name="Jogler C."/>
        </authorList>
    </citation>
    <scope>NUCLEOTIDE SEQUENCE [LARGE SCALE GENOMIC DNA]</scope>
    <source>
        <strain evidence="1 2">Q31a</strain>
    </source>
</reference>
<evidence type="ECO:0000313" key="2">
    <source>
        <dbReference type="Proteomes" id="UP000318017"/>
    </source>
</evidence>
<evidence type="ECO:0000313" key="1">
    <source>
        <dbReference type="EMBL" id="QDV25303.1"/>
    </source>
</evidence>
<gene>
    <name evidence="1" type="ORF">Q31a_36270</name>
</gene>
<accession>A0A518G9Q7</accession>
<name>A0A518G9Q7_9BACT</name>
<dbReference type="Proteomes" id="UP000318017">
    <property type="component" value="Chromosome"/>
</dbReference>
<organism evidence="1 2">
    <name type="scientific">Aureliella helgolandensis</name>
    <dbReference type="NCBI Taxonomy" id="2527968"/>
    <lineage>
        <taxon>Bacteria</taxon>
        <taxon>Pseudomonadati</taxon>
        <taxon>Planctomycetota</taxon>
        <taxon>Planctomycetia</taxon>
        <taxon>Pirellulales</taxon>
        <taxon>Pirellulaceae</taxon>
        <taxon>Aureliella</taxon>
    </lineage>
</organism>
<sequence>MHCRSQLLVSMPNPFLPRGFTRKYSSYGKSTKVYLSLLAFDSMGNDSPSTLARL</sequence>
<proteinExistence type="predicted"/>
<dbReference type="EMBL" id="CP036298">
    <property type="protein sequence ID" value="QDV25303.1"/>
    <property type="molecule type" value="Genomic_DNA"/>
</dbReference>
<dbReference type="KEGG" id="ahel:Q31a_36270"/>
<protein>
    <submittedName>
        <fullName evidence="1">Uncharacterized protein</fullName>
    </submittedName>
</protein>
<keyword evidence="2" id="KW-1185">Reference proteome</keyword>
<dbReference type="AlphaFoldDB" id="A0A518G9Q7"/>